<accession>A0A5Q6RJI6</accession>
<feature type="transmembrane region" description="Helical" evidence="1">
    <location>
        <begin position="244"/>
        <end position="265"/>
    </location>
</feature>
<feature type="transmembrane region" description="Helical" evidence="1">
    <location>
        <begin position="97"/>
        <end position="115"/>
    </location>
</feature>
<dbReference type="Proteomes" id="UP000307768">
    <property type="component" value="Unassembled WGS sequence"/>
</dbReference>
<keyword evidence="1" id="KW-0472">Membrane</keyword>
<keyword evidence="3" id="KW-0378">Hydrolase</keyword>
<keyword evidence="1" id="KW-1133">Transmembrane helix</keyword>
<feature type="transmembrane region" description="Helical" evidence="1">
    <location>
        <begin position="161"/>
        <end position="180"/>
    </location>
</feature>
<comment type="caution">
    <text evidence="3">The sequence shown here is derived from an EMBL/GenBank/DDBJ whole genome shotgun (WGS) entry which is preliminary data.</text>
</comment>
<evidence type="ECO:0000259" key="2">
    <source>
        <dbReference type="Pfam" id="PF02517"/>
    </source>
</evidence>
<dbReference type="OrthoDB" id="4772204at2"/>
<dbReference type="GO" id="GO:0080120">
    <property type="term" value="P:CAAX-box protein maturation"/>
    <property type="evidence" value="ECO:0007669"/>
    <property type="project" value="UniProtKB-ARBA"/>
</dbReference>
<feature type="transmembrane region" description="Helical" evidence="1">
    <location>
        <begin position="211"/>
        <end position="232"/>
    </location>
</feature>
<evidence type="ECO:0000313" key="3">
    <source>
        <dbReference type="EMBL" id="KAA1418213.1"/>
    </source>
</evidence>
<dbReference type="EMBL" id="VDFQ02000007">
    <property type="protein sequence ID" value="KAA1418213.1"/>
    <property type="molecule type" value="Genomic_DNA"/>
</dbReference>
<evidence type="ECO:0000313" key="4">
    <source>
        <dbReference type="Proteomes" id="UP000307768"/>
    </source>
</evidence>
<evidence type="ECO:0000256" key="1">
    <source>
        <dbReference type="SAM" id="Phobius"/>
    </source>
</evidence>
<reference evidence="3 4" key="1">
    <citation type="submission" date="2019-09" db="EMBL/GenBank/DDBJ databases">
        <title>Mumia zhuanghuii sp. nov. isolated from the intestinal contents of plateau pika (Ochotona curzoniae) in the Qinghai-Tibet plateau of China.</title>
        <authorList>
            <person name="Tian Z."/>
        </authorList>
    </citation>
    <scope>NUCLEOTIDE SEQUENCE [LARGE SCALE GENOMIC DNA]</scope>
    <source>
        <strain evidence="4">350</strain>
    </source>
</reference>
<feature type="domain" description="CAAX prenyl protease 2/Lysostaphin resistance protein A-like" evidence="2">
    <location>
        <begin position="125"/>
        <end position="222"/>
    </location>
</feature>
<dbReference type="RefSeq" id="WP_149771502.1">
    <property type="nucleotide sequence ID" value="NZ_VDFQ02000007.1"/>
</dbReference>
<dbReference type="GO" id="GO:0006508">
    <property type="term" value="P:proteolysis"/>
    <property type="evidence" value="ECO:0007669"/>
    <property type="project" value="UniProtKB-KW"/>
</dbReference>
<keyword evidence="3" id="KW-0645">Protease</keyword>
<gene>
    <name evidence="3" type="ORF">FE697_020490</name>
</gene>
<feature type="transmembrane region" description="Helical" evidence="1">
    <location>
        <begin position="20"/>
        <end position="39"/>
    </location>
</feature>
<dbReference type="InterPro" id="IPR052710">
    <property type="entry name" value="CAAX_protease"/>
</dbReference>
<dbReference type="GO" id="GO:0008237">
    <property type="term" value="F:metallopeptidase activity"/>
    <property type="evidence" value="ECO:0007669"/>
    <property type="project" value="UniProtKB-KW"/>
</dbReference>
<protein>
    <submittedName>
        <fullName evidence="3">CPBP family intramembrane metalloprotease</fullName>
    </submittedName>
</protein>
<dbReference type="InterPro" id="IPR003675">
    <property type="entry name" value="Rce1/LyrA-like_dom"/>
</dbReference>
<dbReference type="GO" id="GO:0004175">
    <property type="term" value="F:endopeptidase activity"/>
    <property type="evidence" value="ECO:0007669"/>
    <property type="project" value="UniProtKB-ARBA"/>
</dbReference>
<keyword evidence="3" id="KW-0482">Metalloprotease</keyword>
<dbReference type="AlphaFoldDB" id="A0A5Q6RJI6"/>
<organism evidence="3 4">
    <name type="scientific">Mumia zhuanghuii</name>
    <dbReference type="NCBI Taxonomy" id="2585211"/>
    <lineage>
        <taxon>Bacteria</taxon>
        <taxon>Bacillati</taxon>
        <taxon>Actinomycetota</taxon>
        <taxon>Actinomycetes</taxon>
        <taxon>Propionibacteriales</taxon>
        <taxon>Nocardioidaceae</taxon>
        <taxon>Mumia</taxon>
    </lineage>
</organism>
<keyword evidence="1" id="KW-0812">Transmembrane</keyword>
<feature type="transmembrane region" description="Helical" evidence="1">
    <location>
        <begin position="186"/>
        <end position="204"/>
    </location>
</feature>
<feature type="transmembrane region" description="Helical" evidence="1">
    <location>
        <begin position="51"/>
        <end position="76"/>
    </location>
</feature>
<name>A0A5Q6RJI6_9ACTN</name>
<dbReference type="PANTHER" id="PTHR36435">
    <property type="entry name" value="SLR1288 PROTEIN"/>
    <property type="match status" value="1"/>
</dbReference>
<dbReference type="PANTHER" id="PTHR36435:SF1">
    <property type="entry name" value="CAAX AMINO TERMINAL PROTEASE FAMILY PROTEIN"/>
    <property type="match status" value="1"/>
</dbReference>
<proteinExistence type="predicted"/>
<sequence length="280" mass="29629">MTRTSDEKTGFWDRAATWKAVLFVVAYLAFYLVVGRVVVRAFDSRIDDDNAVADAASIVLGVALPIAIGAAALLLFAARLGWLREIFGPQPVKGRRWMWIAPVLVLGAIVAHLAGADWDRWSGSELAALAFFGLCVGLTEELATRGITVKMLRDAGHAERYVAVVSSLIFALMHSVNLISGMSVRTVLATVVYTFGFGMCMYLAMRVTGTIWAAILLHGLTDPTTILAVGGLDEAVVSQDGGASAIAVLVTIALVVFGIVAIFLVRGKAGEPQAGPPSPA</sequence>
<dbReference type="Pfam" id="PF02517">
    <property type="entry name" value="Rce1-like"/>
    <property type="match status" value="1"/>
</dbReference>
<feature type="transmembrane region" description="Helical" evidence="1">
    <location>
        <begin position="121"/>
        <end position="140"/>
    </location>
</feature>